<dbReference type="EMBL" id="CAJPVJ010011549">
    <property type="protein sequence ID" value="CAG2173871.1"/>
    <property type="molecule type" value="Genomic_DNA"/>
</dbReference>
<keyword evidence="4" id="KW-0560">Oxidoreductase</keyword>
<reference evidence="9" key="1">
    <citation type="submission" date="2020-11" db="EMBL/GenBank/DDBJ databases">
        <authorList>
            <person name="Tran Van P."/>
        </authorList>
    </citation>
    <scope>NUCLEOTIDE SEQUENCE</scope>
</reference>
<keyword evidence="5" id="KW-0443">Lipid metabolism</keyword>
<dbReference type="GO" id="GO:0005783">
    <property type="term" value="C:endoplasmic reticulum"/>
    <property type="evidence" value="ECO:0007669"/>
    <property type="project" value="TreeGrafter"/>
</dbReference>
<sequence>MVEHLVSNETSLTMGSVSECLWDGVYRFIELVLSLFYIMVPQRYTYDDPYQVPDYEVTVIPAIAFIFTIELVTRFVQRKQFPRYPDMIINIWSALINTLARIFLLTIIISIYTWLYTNYRIVDLPLHSVWTWIISVLLVDFLYYWVHRSLHEFNILWAGHQFHHSPTDINVTSALRNSIIDMFVHDTTWLSLSVVIPPPLLVVHIQFNLLYQIWLHNEIIGNMGFIEYIINTPRQHRVHHGRNAYCIDKNYGSLFMIWDRLFGTHQEPKETRKIVFGVVPPTPNSFDMMTLQFGHYGHVWRKFKTVDGLTNKVSAIFKGPGWAPGKPRLGLLSDIPEPDATLPRYSYDPYIAFWKMVYTGFHGAVVAIGFYRFVDHPNIVGLTLLNDI</sequence>
<dbReference type="GO" id="GO:0050479">
    <property type="term" value="F:glyceryl-ether monooxygenase activity"/>
    <property type="evidence" value="ECO:0007669"/>
    <property type="project" value="TreeGrafter"/>
</dbReference>
<evidence type="ECO:0000259" key="8">
    <source>
        <dbReference type="Pfam" id="PF04116"/>
    </source>
</evidence>
<dbReference type="GO" id="GO:0005506">
    <property type="term" value="F:iron ion binding"/>
    <property type="evidence" value="ECO:0007669"/>
    <property type="project" value="InterPro"/>
</dbReference>
<protein>
    <recommendedName>
        <fullName evidence="8">Fatty acid hydroxylase domain-containing protein</fullName>
    </recommendedName>
</protein>
<dbReference type="EMBL" id="OC926374">
    <property type="protein sequence ID" value="CAD7656684.1"/>
    <property type="molecule type" value="Genomic_DNA"/>
</dbReference>
<comment type="subcellular location">
    <subcellularLocation>
        <location evidence="1">Endomembrane system</location>
        <topology evidence="1">Multi-pass membrane protein</topology>
    </subcellularLocation>
</comment>
<dbReference type="OrthoDB" id="6354873at2759"/>
<name>A0A7R9MBM9_9ACAR</name>
<dbReference type="PANTHER" id="PTHR21624">
    <property type="entry name" value="STEROL DESATURASE-RELATED PROTEIN"/>
    <property type="match status" value="1"/>
</dbReference>
<dbReference type="InterPro" id="IPR006694">
    <property type="entry name" value="Fatty_acid_hydroxylase"/>
</dbReference>
<dbReference type="GO" id="GO:0016020">
    <property type="term" value="C:membrane"/>
    <property type="evidence" value="ECO:0007669"/>
    <property type="project" value="GOC"/>
</dbReference>
<evidence type="ECO:0000313" key="9">
    <source>
        <dbReference type="EMBL" id="CAD7656684.1"/>
    </source>
</evidence>
<evidence type="ECO:0000313" key="10">
    <source>
        <dbReference type="Proteomes" id="UP000728032"/>
    </source>
</evidence>
<dbReference type="GO" id="GO:0008610">
    <property type="term" value="P:lipid biosynthetic process"/>
    <property type="evidence" value="ECO:0007669"/>
    <property type="project" value="InterPro"/>
</dbReference>
<keyword evidence="6 7" id="KW-0472">Membrane</keyword>
<evidence type="ECO:0000256" key="1">
    <source>
        <dbReference type="ARBA" id="ARBA00004127"/>
    </source>
</evidence>
<dbReference type="Proteomes" id="UP000728032">
    <property type="component" value="Unassembled WGS sequence"/>
</dbReference>
<evidence type="ECO:0000256" key="7">
    <source>
        <dbReference type="SAM" id="Phobius"/>
    </source>
</evidence>
<keyword evidence="10" id="KW-1185">Reference proteome</keyword>
<evidence type="ECO:0000256" key="3">
    <source>
        <dbReference type="ARBA" id="ARBA00022989"/>
    </source>
</evidence>
<dbReference type="PANTHER" id="PTHR21624:SF1">
    <property type="entry name" value="ALKYLGLYCEROL MONOOXYGENASE"/>
    <property type="match status" value="1"/>
</dbReference>
<proteinExistence type="predicted"/>
<evidence type="ECO:0000256" key="4">
    <source>
        <dbReference type="ARBA" id="ARBA00023002"/>
    </source>
</evidence>
<keyword evidence="2 7" id="KW-0812">Transmembrane</keyword>
<feature type="transmembrane region" description="Helical" evidence="7">
    <location>
        <begin position="88"/>
        <end position="115"/>
    </location>
</feature>
<dbReference type="AlphaFoldDB" id="A0A7R9MBM9"/>
<feature type="transmembrane region" description="Helical" evidence="7">
    <location>
        <begin position="127"/>
        <end position="146"/>
    </location>
</feature>
<organism evidence="9">
    <name type="scientific">Oppiella nova</name>
    <dbReference type="NCBI Taxonomy" id="334625"/>
    <lineage>
        <taxon>Eukaryota</taxon>
        <taxon>Metazoa</taxon>
        <taxon>Ecdysozoa</taxon>
        <taxon>Arthropoda</taxon>
        <taxon>Chelicerata</taxon>
        <taxon>Arachnida</taxon>
        <taxon>Acari</taxon>
        <taxon>Acariformes</taxon>
        <taxon>Sarcoptiformes</taxon>
        <taxon>Oribatida</taxon>
        <taxon>Brachypylina</taxon>
        <taxon>Oppioidea</taxon>
        <taxon>Oppiidae</taxon>
        <taxon>Oppiella</taxon>
    </lineage>
</organism>
<evidence type="ECO:0000256" key="5">
    <source>
        <dbReference type="ARBA" id="ARBA00023098"/>
    </source>
</evidence>
<dbReference type="InterPro" id="IPR051689">
    <property type="entry name" value="Sterol_desaturase/TMEM195"/>
</dbReference>
<dbReference type="Pfam" id="PF04116">
    <property type="entry name" value="FA_hydroxylase"/>
    <property type="match status" value="1"/>
</dbReference>
<accession>A0A7R9MBM9</accession>
<evidence type="ECO:0000256" key="2">
    <source>
        <dbReference type="ARBA" id="ARBA00022692"/>
    </source>
</evidence>
<feature type="transmembrane region" description="Helical" evidence="7">
    <location>
        <begin position="59"/>
        <end position="76"/>
    </location>
</feature>
<dbReference type="GO" id="GO:0006643">
    <property type="term" value="P:membrane lipid metabolic process"/>
    <property type="evidence" value="ECO:0007669"/>
    <property type="project" value="TreeGrafter"/>
</dbReference>
<evidence type="ECO:0000256" key="6">
    <source>
        <dbReference type="ARBA" id="ARBA00023136"/>
    </source>
</evidence>
<gene>
    <name evidence="9" type="ORF">ONB1V03_LOCUS13320</name>
</gene>
<feature type="domain" description="Fatty acid hydroxylase" evidence="8">
    <location>
        <begin position="132"/>
        <end position="264"/>
    </location>
</feature>
<keyword evidence="3 7" id="KW-1133">Transmembrane helix</keyword>
<feature type="transmembrane region" description="Helical" evidence="7">
    <location>
        <begin position="20"/>
        <end position="39"/>
    </location>
</feature>